<evidence type="ECO:0000256" key="1">
    <source>
        <dbReference type="SAM" id="Coils"/>
    </source>
</evidence>
<evidence type="ECO:0000313" key="3">
    <source>
        <dbReference type="Proteomes" id="UP000698800"/>
    </source>
</evidence>
<proteinExistence type="predicted"/>
<protein>
    <submittedName>
        <fullName evidence="2">Uncharacterized protein</fullName>
    </submittedName>
</protein>
<dbReference type="Proteomes" id="UP000698800">
    <property type="component" value="Unassembled WGS sequence"/>
</dbReference>
<reference evidence="2" key="1">
    <citation type="submission" date="2021-03" db="EMBL/GenBank/DDBJ databases">
        <title>Comparative genomics and phylogenomic investigation of the class Geoglossomycetes provide insights into ecological specialization and systematics.</title>
        <authorList>
            <person name="Melie T."/>
            <person name="Pirro S."/>
            <person name="Miller A.N."/>
            <person name="Quandt A."/>
        </authorList>
    </citation>
    <scope>NUCLEOTIDE SEQUENCE</scope>
    <source>
        <strain evidence="2">GBOQ0MN5Z8</strain>
    </source>
</reference>
<keyword evidence="3" id="KW-1185">Reference proteome</keyword>
<organism evidence="2 3">
    <name type="scientific">Glutinoglossum americanum</name>
    <dbReference type="NCBI Taxonomy" id="1670608"/>
    <lineage>
        <taxon>Eukaryota</taxon>
        <taxon>Fungi</taxon>
        <taxon>Dikarya</taxon>
        <taxon>Ascomycota</taxon>
        <taxon>Pezizomycotina</taxon>
        <taxon>Geoglossomycetes</taxon>
        <taxon>Geoglossales</taxon>
        <taxon>Geoglossaceae</taxon>
        <taxon>Glutinoglossum</taxon>
    </lineage>
</organism>
<accession>A0A9P8KXQ4</accession>
<gene>
    <name evidence="2" type="ORF">FGG08_006223</name>
</gene>
<name>A0A9P8KXQ4_9PEZI</name>
<comment type="caution">
    <text evidence="2">The sequence shown here is derived from an EMBL/GenBank/DDBJ whole genome shotgun (WGS) entry which is preliminary data.</text>
</comment>
<dbReference type="OrthoDB" id="273230at2759"/>
<dbReference type="AlphaFoldDB" id="A0A9P8KXQ4"/>
<feature type="coiled-coil region" evidence="1">
    <location>
        <begin position="90"/>
        <end position="140"/>
    </location>
</feature>
<evidence type="ECO:0000313" key="2">
    <source>
        <dbReference type="EMBL" id="KAH0536958.1"/>
    </source>
</evidence>
<keyword evidence="1" id="KW-0175">Coiled coil</keyword>
<sequence length="144" mass="16189">MLSRITLPTQRVLSRHSNLSIRSNNLILRQSTLARFYVAKSEADIKIEGLQEHKHIYPYLYGHSSLTGIAKFEIAAEETSKKSIYASEDRKTAREELARLKELYATATGNSGASVAAEIKERVGQRVRELEGAVEELNKVDLED</sequence>
<dbReference type="EMBL" id="JAGHQL010000171">
    <property type="protein sequence ID" value="KAH0536958.1"/>
    <property type="molecule type" value="Genomic_DNA"/>
</dbReference>